<dbReference type="Pfam" id="PF00970">
    <property type="entry name" value="FAD_binding_6"/>
    <property type="match status" value="1"/>
</dbReference>
<keyword evidence="12" id="KW-1185">Reference proteome</keyword>
<evidence type="ECO:0000256" key="8">
    <source>
        <dbReference type="PIRSR" id="PIRSR601834-1"/>
    </source>
</evidence>
<evidence type="ECO:0000256" key="9">
    <source>
        <dbReference type="SAM" id="MobiDB-lite"/>
    </source>
</evidence>
<dbReference type="PANTHER" id="PTHR19370">
    <property type="entry name" value="NADH-CYTOCHROME B5 REDUCTASE"/>
    <property type="match status" value="1"/>
</dbReference>
<name>A0A9P4ULY5_9PEZI</name>
<dbReference type="InterPro" id="IPR039261">
    <property type="entry name" value="FNR_nucleotide-bd"/>
</dbReference>
<dbReference type="Proteomes" id="UP000799441">
    <property type="component" value="Unassembled WGS sequence"/>
</dbReference>
<dbReference type="InterPro" id="IPR001433">
    <property type="entry name" value="OxRdtase_FAD/NAD-bd"/>
</dbReference>
<dbReference type="Pfam" id="PF00175">
    <property type="entry name" value="NAD_binding_1"/>
    <property type="match status" value="1"/>
</dbReference>
<keyword evidence="5 8" id="KW-0274">FAD</keyword>
<feature type="binding site" evidence="8">
    <location>
        <position position="186"/>
    </location>
    <ligand>
        <name>FAD</name>
        <dbReference type="ChEBI" id="CHEBI:57692"/>
    </ligand>
</feature>
<dbReference type="Gene3D" id="3.40.50.80">
    <property type="entry name" value="Nucleotide-binding domain of ferredoxin-NADP reductase (FNR) module"/>
    <property type="match status" value="1"/>
</dbReference>
<dbReference type="GO" id="GO:0005739">
    <property type="term" value="C:mitochondrion"/>
    <property type="evidence" value="ECO:0007669"/>
    <property type="project" value="TreeGrafter"/>
</dbReference>
<feature type="non-terminal residue" evidence="11">
    <location>
        <position position="1"/>
    </location>
</feature>
<dbReference type="GO" id="GO:0016491">
    <property type="term" value="F:oxidoreductase activity"/>
    <property type="evidence" value="ECO:0007669"/>
    <property type="project" value="UniProtKB-KW"/>
</dbReference>
<evidence type="ECO:0000256" key="7">
    <source>
        <dbReference type="ARBA" id="ARBA00023136"/>
    </source>
</evidence>
<comment type="subcellular location">
    <subcellularLocation>
        <location evidence="2">Membrane</location>
    </subcellularLocation>
</comment>
<organism evidence="11 12">
    <name type="scientific">Polychaeton citri CBS 116435</name>
    <dbReference type="NCBI Taxonomy" id="1314669"/>
    <lineage>
        <taxon>Eukaryota</taxon>
        <taxon>Fungi</taxon>
        <taxon>Dikarya</taxon>
        <taxon>Ascomycota</taxon>
        <taxon>Pezizomycotina</taxon>
        <taxon>Dothideomycetes</taxon>
        <taxon>Dothideomycetidae</taxon>
        <taxon>Capnodiales</taxon>
        <taxon>Capnodiaceae</taxon>
        <taxon>Polychaeton</taxon>
    </lineage>
</organism>
<dbReference type="GO" id="GO:0016020">
    <property type="term" value="C:membrane"/>
    <property type="evidence" value="ECO:0007669"/>
    <property type="project" value="UniProtKB-SubCell"/>
</dbReference>
<evidence type="ECO:0000313" key="12">
    <source>
        <dbReference type="Proteomes" id="UP000799441"/>
    </source>
</evidence>
<accession>A0A9P4ULY5</accession>
<reference evidence="11" key="1">
    <citation type="journal article" date="2020" name="Stud. Mycol.">
        <title>101 Dothideomycetes genomes: a test case for predicting lifestyles and emergence of pathogens.</title>
        <authorList>
            <person name="Haridas S."/>
            <person name="Albert R."/>
            <person name="Binder M."/>
            <person name="Bloem J."/>
            <person name="Labutti K."/>
            <person name="Salamov A."/>
            <person name="Andreopoulos B."/>
            <person name="Baker S."/>
            <person name="Barry K."/>
            <person name="Bills G."/>
            <person name="Bluhm B."/>
            <person name="Cannon C."/>
            <person name="Castanera R."/>
            <person name="Culley D."/>
            <person name="Daum C."/>
            <person name="Ezra D."/>
            <person name="Gonzalez J."/>
            <person name="Henrissat B."/>
            <person name="Kuo A."/>
            <person name="Liang C."/>
            <person name="Lipzen A."/>
            <person name="Lutzoni F."/>
            <person name="Magnuson J."/>
            <person name="Mondo S."/>
            <person name="Nolan M."/>
            <person name="Ohm R."/>
            <person name="Pangilinan J."/>
            <person name="Park H.-J."/>
            <person name="Ramirez L."/>
            <person name="Alfaro M."/>
            <person name="Sun H."/>
            <person name="Tritt A."/>
            <person name="Yoshinaga Y."/>
            <person name="Zwiers L.-H."/>
            <person name="Turgeon B."/>
            <person name="Goodwin S."/>
            <person name="Spatafora J."/>
            <person name="Crous P."/>
            <person name="Grigoriev I."/>
        </authorList>
    </citation>
    <scope>NUCLEOTIDE SEQUENCE</scope>
    <source>
        <strain evidence="11">CBS 116435</strain>
    </source>
</reference>
<dbReference type="InterPro" id="IPR001834">
    <property type="entry name" value="CBR-like"/>
</dbReference>
<evidence type="ECO:0000256" key="6">
    <source>
        <dbReference type="ARBA" id="ARBA00023002"/>
    </source>
</evidence>
<dbReference type="Gene3D" id="2.40.30.10">
    <property type="entry name" value="Translation factors"/>
    <property type="match status" value="1"/>
</dbReference>
<comment type="caution">
    <text evidence="11">The sequence shown here is derived from an EMBL/GenBank/DDBJ whole genome shotgun (WGS) entry which is preliminary data.</text>
</comment>
<evidence type="ECO:0000259" key="10">
    <source>
        <dbReference type="PROSITE" id="PS51384"/>
    </source>
</evidence>
<evidence type="ECO:0000256" key="3">
    <source>
        <dbReference type="ARBA" id="ARBA00006105"/>
    </source>
</evidence>
<evidence type="ECO:0000256" key="4">
    <source>
        <dbReference type="ARBA" id="ARBA00022630"/>
    </source>
</evidence>
<dbReference type="InterPro" id="IPR008333">
    <property type="entry name" value="Cbr1-like_FAD-bd_dom"/>
</dbReference>
<feature type="region of interest" description="Disordered" evidence="9">
    <location>
        <begin position="35"/>
        <end position="71"/>
    </location>
</feature>
<keyword evidence="6" id="KW-0560">Oxidoreductase</keyword>
<dbReference type="SUPFAM" id="SSF52343">
    <property type="entry name" value="Ferredoxin reductase-like, C-terminal NADP-linked domain"/>
    <property type="match status" value="1"/>
</dbReference>
<dbReference type="OrthoDB" id="432685at2759"/>
<evidence type="ECO:0000313" key="11">
    <source>
        <dbReference type="EMBL" id="KAF2720642.1"/>
    </source>
</evidence>
<protein>
    <recommendedName>
        <fullName evidence="10">FAD-binding FR-type domain-containing protein</fullName>
    </recommendedName>
</protein>
<dbReference type="EMBL" id="MU003797">
    <property type="protein sequence ID" value="KAF2720642.1"/>
    <property type="molecule type" value="Genomic_DNA"/>
</dbReference>
<proteinExistence type="inferred from homology"/>
<evidence type="ECO:0000256" key="5">
    <source>
        <dbReference type="ARBA" id="ARBA00022827"/>
    </source>
</evidence>
<keyword evidence="7" id="KW-0472">Membrane</keyword>
<evidence type="ECO:0000256" key="1">
    <source>
        <dbReference type="ARBA" id="ARBA00001974"/>
    </source>
</evidence>
<dbReference type="CDD" id="cd06183">
    <property type="entry name" value="cyt_b5_reduct_like"/>
    <property type="match status" value="1"/>
</dbReference>
<feature type="binding site" evidence="8">
    <location>
        <position position="159"/>
    </location>
    <ligand>
        <name>FAD</name>
        <dbReference type="ChEBI" id="CHEBI:57692"/>
    </ligand>
</feature>
<keyword evidence="4 8" id="KW-0285">Flavoprotein</keyword>
<evidence type="ECO:0000256" key="2">
    <source>
        <dbReference type="ARBA" id="ARBA00004370"/>
    </source>
</evidence>
<dbReference type="InterPro" id="IPR017927">
    <property type="entry name" value="FAD-bd_FR_type"/>
</dbReference>
<sequence>MPRAVSTARLANGFQHGCSVRVCLPIPWALSNDGRSRYGMRNSSNTSRPEPTNAPQPNPNPNLSSKPKRSRTGRNAIMTATGILGGWLLASYLRQPEISPDGFVRYTLTDRQTVSPTCSIFSLKPSKRSAAIDFSNPALSRAVTSVEFKQPQLQIARSYTILPPAPGQADDELRFLIRKERNGEVSGYLHRLPEGSEIEVRGPFVESALPDDVARVVFLAGGTGIAPAMRVAHTLQRDERANVRILWANRAREDCIGGQGNRFSQDTTTGWWSNWWQRSTSLRQQEMSQDTEPRSGEDKSTIVQALDQMAYSTATAGTGEDRIQVEYFVDEEGTFIKPDIVKRLLQHGNSRTNDDRQALLFVSGPEGFITYWAGAKEWVNGREVQGPVRGEVGKMQPLGWTVIKL</sequence>
<feature type="binding site" evidence="8">
    <location>
        <position position="185"/>
    </location>
    <ligand>
        <name>FAD</name>
        <dbReference type="ChEBI" id="CHEBI:57692"/>
    </ligand>
</feature>
<comment type="similarity">
    <text evidence="3">Belongs to the flavoprotein pyridine nucleotide cytochrome reductase family.</text>
</comment>
<feature type="binding site" evidence="8">
    <location>
        <position position="157"/>
    </location>
    <ligand>
        <name>FAD</name>
        <dbReference type="ChEBI" id="CHEBI:57692"/>
    </ligand>
</feature>
<feature type="binding site" evidence="8">
    <location>
        <position position="176"/>
    </location>
    <ligand>
        <name>FAD</name>
        <dbReference type="ChEBI" id="CHEBI:57692"/>
    </ligand>
</feature>
<feature type="domain" description="FAD-binding FR-type" evidence="10">
    <location>
        <begin position="101"/>
        <end position="210"/>
    </location>
</feature>
<dbReference type="SUPFAM" id="SSF63380">
    <property type="entry name" value="Riboflavin synthase domain-like"/>
    <property type="match status" value="1"/>
</dbReference>
<dbReference type="AlphaFoldDB" id="A0A9P4ULY5"/>
<dbReference type="PROSITE" id="PS51384">
    <property type="entry name" value="FAD_FR"/>
    <property type="match status" value="1"/>
</dbReference>
<dbReference type="InterPro" id="IPR017938">
    <property type="entry name" value="Riboflavin_synthase-like_b-brl"/>
</dbReference>
<comment type="cofactor">
    <cofactor evidence="1 8">
        <name>FAD</name>
        <dbReference type="ChEBI" id="CHEBI:57692"/>
    </cofactor>
</comment>
<gene>
    <name evidence="11" type="ORF">K431DRAFT_285559</name>
</gene>
<dbReference type="PANTHER" id="PTHR19370:SF189">
    <property type="entry name" value="CYTOCHROME C MITOCHONDRIAL IMPORT FACTOR CYC2"/>
    <property type="match status" value="1"/>
</dbReference>